<dbReference type="InterPro" id="IPR043504">
    <property type="entry name" value="Peptidase_S1_PA_chymotrypsin"/>
</dbReference>
<keyword evidence="3" id="KW-1185">Reference proteome</keyword>
<dbReference type="OrthoDB" id="6045352at2759"/>
<dbReference type="EMBL" id="CAJHNH020000355">
    <property type="protein sequence ID" value="CAG5117148.1"/>
    <property type="molecule type" value="Genomic_DNA"/>
</dbReference>
<sequence>MSWWGMPTYLPTSLLLILILLSTGEHEMEFCTGDESELLTKKTFCDKDSTHEEFIPVADFHSGCLPESYREKQDVFDLIQAAIHITVRVVVEETSLDRPEGYTCHKLGRRGGLKRFGSGWVWSSFRSFSTKDKETCPCKECFTNKAVARSQWGQFIVRTAKHVIFDDFEAQHASCELNYDSEDCRGKCDTLLGVEVLMSDIDGDFSEVTFVTHDSDLSRKLEARVSHYRKLFNKLGSKNNAAHDAETQPVVIISHPHGCSKQISIGVVSAERDDYPRNWTYTARTCPGSSGGPVLRLGNWSLLSCVPPHSGSRTLEMNYSSEPWLF</sequence>
<keyword evidence="1" id="KW-0732">Signal</keyword>
<dbReference type="Pfam" id="PF13365">
    <property type="entry name" value="Trypsin_2"/>
    <property type="match status" value="1"/>
</dbReference>
<name>A0A8S3YL89_9EUPU</name>
<dbReference type="AlphaFoldDB" id="A0A8S3YL89"/>
<feature type="chain" id="PRO_5035720172" evidence="1">
    <location>
        <begin position="25"/>
        <end position="326"/>
    </location>
</feature>
<dbReference type="InterPro" id="IPR009003">
    <property type="entry name" value="Peptidase_S1_PA"/>
</dbReference>
<protein>
    <submittedName>
        <fullName evidence="2">Uncharacterized protein</fullName>
    </submittedName>
</protein>
<dbReference type="Gene3D" id="2.40.10.10">
    <property type="entry name" value="Trypsin-like serine proteases"/>
    <property type="match status" value="1"/>
</dbReference>
<gene>
    <name evidence="2" type="ORF">CUNI_LOCUS2706</name>
</gene>
<accession>A0A8S3YL89</accession>
<organism evidence="2 3">
    <name type="scientific">Candidula unifasciata</name>
    <dbReference type="NCBI Taxonomy" id="100452"/>
    <lineage>
        <taxon>Eukaryota</taxon>
        <taxon>Metazoa</taxon>
        <taxon>Spiralia</taxon>
        <taxon>Lophotrochozoa</taxon>
        <taxon>Mollusca</taxon>
        <taxon>Gastropoda</taxon>
        <taxon>Heterobranchia</taxon>
        <taxon>Euthyneura</taxon>
        <taxon>Panpulmonata</taxon>
        <taxon>Eupulmonata</taxon>
        <taxon>Stylommatophora</taxon>
        <taxon>Helicina</taxon>
        <taxon>Helicoidea</taxon>
        <taxon>Geomitridae</taxon>
        <taxon>Candidula</taxon>
    </lineage>
</organism>
<feature type="signal peptide" evidence="1">
    <location>
        <begin position="1"/>
        <end position="24"/>
    </location>
</feature>
<comment type="caution">
    <text evidence="2">The sequence shown here is derived from an EMBL/GenBank/DDBJ whole genome shotgun (WGS) entry which is preliminary data.</text>
</comment>
<dbReference type="Proteomes" id="UP000678393">
    <property type="component" value="Unassembled WGS sequence"/>
</dbReference>
<evidence type="ECO:0000313" key="2">
    <source>
        <dbReference type="EMBL" id="CAG5117148.1"/>
    </source>
</evidence>
<reference evidence="2" key="1">
    <citation type="submission" date="2021-04" db="EMBL/GenBank/DDBJ databases">
        <authorList>
            <consortium name="Molecular Ecology Group"/>
        </authorList>
    </citation>
    <scope>NUCLEOTIDE SEQUENCE</scope>
</reference>
<proteinExistence type="predicted"/>
<dbReference type="SUPFAM" id="SSF50494">
    <property type="entry name" value="Trypsin-like serine proteases"/>
    <property type="match status" value="1"/>
</dbReference>
<evidence type="ECO:0000313" key="3">
    <source>
        <dbReference type="Proteomes" id="UP000678393"/>
    </source>
</evidence>
<evidence type="ECO:0000256" key="1">
    <source>
        <dbReference type="SAM" id="SignalP"/>
    </source>
</evidence>